<organism evidence="1 2">
    <name type="scientific">Takifugu rubripes</name>
    <name type="common">Japanese pufferfish</name>
    <name type="synonym">Fugu rubripes</name>
    <dbReference type="NCBI Taxonomy" id="31033"/>
    <lineage>
        <taxon>Eukaryota</taxon>
        <taxon>Metazoa</taxon>
        <taxon>Chordata</taxon>
        <taxon>Craniata</taxon>
        <taxon>Vertebrata</taxon>
        <taxon>Euteleostomi</taxon>
        <taxon>Actinopterygii</taxon>
        <taxon>Neopterygii</taxon>
        <taxon>Teleostei</taxon>
        <taxon>Neoteleostei</taxon>
        <taxon>Acanthomorphata</taxon>
        <taxon>Eupercaria</taxon>
        <taxon>Tetraodontiformes</taxon>
        <taxon>Tetradontoidea</taxon>
        <taxon>Tetraodontidae</taxon>
        <taxon>Takifugu</taxon>
    </lineage>
</organism>
<evidence type="ECO:0000313" key="1">
    <source>
        <dbReference type="Ensembl" id="ENSTRUP00000085438.1"/>
    </source>
</evidence>
<dbReference type="Pfam" id="PF14960">
    <property type="entry name" value="ATP_synth_reg"/>
    <property type="match status" value="1"/>
</dbReference>
<dbReference type="AlphaFoldDB" id="A0A674PIJ2"/>
<evidence type="ECO:0000313" key="2">
    <source>
        <dbReference type="Proteomes" id="UP000005226"/>
    </source>
</evidence>
<reference evidence="1" key="2">
    <citation type="submission" date="2025-08" db="UniProtKB">
        <authorList>
            <consortium name="Ensembl"/>
        </authorList>
    </citation>
    <scope>IDENTIFICATION</scope>
</reference>
<reference evidence="1" key="3">
    <citation type="submission" date="2025-09" db="UniProtKB">
        <authorList>
            <consortium name="Ensembl"/>
        </authorList>
    </citation>
    <scope>IDENTIFICATION</scope>
</reference>
<reference evidence="1 2" key="1">
    <citation type="journal article" date="2011" name="Genome Biol. Evol.">
        <title>Integration of the genetic map and genome assembly of fugu facilitates insights into distinct features of genome evolution in teleosts and mammals.</title>
        <authorList>
            <person name="Kai W."/>
            <person name="Kikuchi K."/>
            <person name="Tohari S."/>
            <person name="Chew A.K."/>
            <person name="Tay A."/>
            <person name="Fujiwara A."/>
            <person name="Hosoya S."/>
            <person name="Suetake H."/>
            <person name="Naruse K."/>
            <person name="Brenner S."/>
            <person name="Suzuki Y."/>
            <person name="Venkatesh B."/>
        </authorList>
    </citation>
    <scope>NUCLEOTIDE SEQUENCE [LARGE SCALE GENOMIC DNA]</scope>
</reference>
<sequence>MALFGIEAPAPVELTGWRKHLNSYTLQGRRNVRYTLSGNLFPDASEPLKLYHQARPSPLSGSTPENI</sequence>
<name>A0A674PIJ2_TAKRU</name>
<protein>
    <submittedName>
        <fullName evidence="1">Uncharacterized protein</fullName>
    </submittedName>
</protein>
<dbReference type="Proteomes" id="UP000005226">
    <property type="component" value="Chromosome 17"/>
</dbReference>
<proteinExistence type="predicted"/>
<dbReference type="Ensembl" id="ENSTRUT00000074207.1">
    <property type="protein sequence ID" value="ENSTRUP00000085438.1"/>
    <property type="gene ID" value="ENSTRUG00000026750.1"/>
</dbReference>
<keyword evidence="2" id="KW-1185">Reference proteome</keyword>
<dbReference type="GeneTree" id="ENSGT00940000178055"/>
<dbReference type="InParanoid" id="A0A674PIJ2"/>
<accession>A0A674PIJ2</accession>
<dbReference type="InterPro" id="IPR009125">
    <property type="entry name" value="ATPMK"/>
</dbReference>